<dbReference type="Proteomes" id="UP000289169">
    <property type="component" value="Segment"/>
</dbReference>
<organism evidence="2 3">
    <name type="scientific">Acinetobacter phage Henu6</name>
    <dbReference type="NCBI Taxonomy" id="2500136"/>
    <lineage>
        <taxon>Viruses</taxon>
        <taxon>Duplodnaviria</taxon>
        <taxon>Heunggongvirae</taxon>
        <taxon>Uroviricota</taxon>
        <taxon>Caudoviricetes</taxon>
        <taxon>Pantevenvirales</taxon>
        <taxon>Straboviridae</taxon>
        <taxon>Twarogvirinae</taxon>
        <taxon>Zedzedvirus</taxon>
        <taxon>Zedzedvirus zz1</taxon>
    </lineage>
</organism>
<feature type="transmembrane region" description="Helical" evidence="1">
    <location>
        <begin position="6"/>
        <end position="23"/>
    </location>
</feature>
<evidence type="ECO:0008006" key="4">
    <source>
        <dbReference type="Google" id="ProtNLM"/>
    </source>
</evidence>
<sequence>MDVFGSLMFVLGLGIAAGFYVLYMNECKRHAYRIEEYNNVVRNRKALKELYNASLRENNRIVKKHNANVEDYNKLLIKYKAVLSHKGIKDEYIKTENSFKPVGKNEFSYDELKRIRFVMHPDKNGGKTTELWRKINEMMEK</sequence>
<evidence type="ECO:0000313" key="2">
    <source>
        <dbReference type="EMBL" id="QAU04070.1"/>
    </source>
</evidence>
<gene>
    <name evidence="2" type="ORF">Henu6_gp89</name>
</gene>
<evidence type="ECO:0000256" key="1">
    <source>
        <dbReference type="SAM" id="Phobius"/>
    </source>
</evidence>
<keyword evidence="1" id="KW-0812">Transmembrane</keyword>
<name>A0A410T5R6_9CAUD</name>
<accession>A0A410T5R6</accession>
<reference evidence="2 3" key="1">
    <citation type="submission" date="2018-11" db="EMBL/GenBank/DDBJ databases">
        <authorList>
            <person name="Teng T."/>
        </authorList>
    </citation>
    <scope>NUCLEOTIDE SEQUENCE [LARGE SCALE GENOMIC DNA]</scope>
</reference>
<protein>
    <recommendedName>
        <fullName evidence="4">J domain-containing protein</fullName>
    </recommendedName>
</protein>
<evidence type="ECO:0000313" key="3">
    <source>
        <dbReference type="Proteomes" id="UP000289169"/>
    </source>
</evidence>
<proteinExistence type="predicted"/>
<keyword evidence="1" id="KW-0472">Membrane</keyword>
<keyword evidence="1" id="KW-1133">Transmembrane helix</keyword>
<dbReference type="EMBL" id="MK240351">
    <property type="protein sequence ID" value="QAU04070.1"/>
    <property type="molecule type" value="Genomic_DNA"/>
</dbReference>